<proteinExistence type="predicted"/>
<keyword evidence="1" id="KW-0175">Coiled coil</keyword>
<accession>A0A7S2HUR9</accession>
<protein>
    <submittedName>
        <fullName evidence="3">Uncharacterized protein</fullName>
    </submittedName>
</protein>
<evidence type="ECO:0000256" key="1">
    <source>
        <dbReference type="SAM" id="Coils"/>
    </source>
</evidence>
<feature type="region of interest" description="Disordered" evidence="2">
    <location>
        <begin position="1"/>
        <end position="73"/>
    </location>
</feature>
<reference evidence="3" key="1">
    <citation type="submission" date="2021-01" db="EMBL/GenBank/DDBJ databases">
        <authorList>
            <person name="Corre E."/>
            <person name="Pelletier E."/>
            <person name="Niang G."/>
            <person name="Scheremetjew M."/>
            <person name="Finn R."/>
            <person name="Kale V."/>
            <person name="Holt S."/>
            <person name="Cochrane G."/>
            <person name="Meng A."/>
            <person name="Brown T."/>
            <person name="Cohen L."/>
        </authorList>
    </citation>
    <scope>NUCLEOTIDE SEQUENCE</scope>
    <source>
        <strain evidence="3">CCMP1381</strain>
    </source>
</reference>
<sequence length="213" mass="25149">MAQVVASPVHAFLGKRYSAERSEMPPNSASHHQQKRRRLHELNMDPADLFENERSDLSRVKRSRVQQNQDENSDMPVYSLRQMQFMEQRKDSEMNRLRHEMEQHCMQKLEEAKRKCDELENIRLHSSQQEQELGKIREENRILKQAVRLQHNNAEKTRTEIEAKARSEIQAIVNVGVQAAEHIRQLEQANYTLRAHLDQMNSFADVNVPRWGM</sequence>
<name>A0A7S2HUR9_9STRA</name>
<dbReference type="AlphaFoldDB" id="A0A7S2HUR9"/>
<evidence type="ECO:0000256" key="2">
    <source>
        <dbReference type="SAM" id="MobiDB-lite"/>
    </source>
</evidence>
<gene>
    <name evidence="3" type="ORF">DSPE1174_LOCUS33746</name>
</gene>
<dbReference type="EMBL" id="HBGS01064612">
    <property type="protein sequence ID" value="CAD9500363.1"/>
    <property type="molecule type" value="Transcribed_RNA"/>
</dbReference>
<feature type="coiled-coil region" evidence="1">
    <location>
        <begin position="102"/>
        <end position="164"/>
    </location>
</feature>
<evidence type="ECO:0000313" key="3">
    <source>
        <dbReference type="EMBL" id="CAD9500363.1"/>
    </source>
</evidence>
<organism evidence="3">
    <name type="scientific">Octactis speculum</name>
    <dbReference type="NCBI Taxonomy" id="3111310"/>
    <lineage>
        <taxon>Eukaryota</taxon>
        <taxon>Sar</taxon>
        <taxon>Stramenopiles</taxon>
        <taxon>Ochrophyta</taxon>
        <taxon>Dictyochophyceae</taxon>
        <taxon>Dictyochales</taxon>
        <taxon>Dictyochaceae</taxon>
        <taxon>Octactis</taxon>
    </lineage>
</organism>